<feature type="transmembrane region" description="Helical" evidence="4">
    <location>
        <begin position="21"/>
        <end position="44"/>
    </location>
</feature>
<evidence type="ECO:0000259" key="5">
    <source>
        <dbReference type="Pfam" id="PF13677"/>
    </source>
</evidence>
<organism evidence="6 7">
    <name type="scientific">Leptospira inadai serovar Lyme</name>
    <dbReference type="NCBI Taxonomy" id="293084"/>
    <lineage>
        <taxon>Bacteria</taxon>
        <taxon>Pseudomonadati</taxon>
        <taxon>Spirochaetota</taxon>
        <taxon>Spirochaetia</taxon>
        <taxon>Leptospirales</taxon>
        <taxon>Leptospiraceae</taxon>
        <taxon>Leptospira</taxon>
    </lineage>
</organism>
<dbReference type="InterPro" id="IPR050330">
    <property type="entry name" value="Bact_OuterMem_StrucFunc"/>
</dbReference>
<dbReference type="Pfam" id="PF13677">
    <property type="entry name" value="MotB_plug"/>
    <property type="match status" value="1"/>
</dbReference>
<comment type="caution">
    <text evidence="6">The sequence shown here is derived from an EMBL/GenBank/DDBJ whole genome shotgun (WGS) entry which is preliminary data.</text>
</comment>
<keyword evidence="7" id="KW-1185">Reference proteome</keyword>
<protein>
    <submittedName>
        <fullName evidence="6">Endoflagellar motor protein</fullName>
    </submittedName>
</protein>
<comment type="subcellular location">
    <subcellularLocation>
        <location evidence="1">Membrane</location>
    </subcellularLocation>
</comment>
<sequence length="243" mass="28327">MIRRTRFPRYRRKEEPEENGDRWLLTYADMITLLLGLFIILYSISQVDQNKLKQVADLVRSGFGLGESFFDGSAVNLEDDALLQPRTQLYRFWERISYALKKMREKTKLMIGMNETEEIRIQVFTPALGEGDEFHPDEDTDFTFKKIAEVTQGMDVDLILRVQIPYSDQTANQGFRSIWEYNAHRATLVAEVLSEKYGIPKDRISVQAFNGFKKIGKSENASPEMKASQERIEILIRKRDKEE</sequence>
<dbReference type="Gene3D" id="3.30.1330.60">
    <property type="entry name" value="OmpA-like domain"/>
    <property type="match status" value="1"/>
</dbReference>
<dbReference type="InterPro" id="IPR025713">
    <property type="entry name" value="MotB-like_N_dom"/>
</dbReference>
<evidence type="ECO:0000313" key="7">
    <source>
        <dbReference type="Proteomes" id="UP000094669"/>
    </source>
</evidence>
<gene>
    <name evidence="6" type="ORF">BES34_005710</name>
</gene>
<evidence type="ECO:0000313" key="6">
    <source>
        <dbReference type="EMBL" id="PNV76000.1"/>
    </source>
</evidence>
<dbReference type="InterPro" id="IPR036737">
    <property type="entry name" value="OmpA-like_sf"/>
</dbReference>
<keyword evidence="2 4" id="KW-0812">Transmembrane</keyword>
<evidence type="ECO:0000256" key="3">
    <source>
        <dbReference type="ARBA" id="ARBA00023136"/>
    </source>
</evidence>
<accession>A0ABX4YL48</accession>
<dbReference type="PANTHER" id="PTHR30329:SF21">
    <property type="entry name" value="LIPOPROTEIN YIAD-RELATED"/>
    <property type="match status" value="1"/>
</dbReference>
<evidence type="ECO:0000256" key="4">
    <source>
        <dbReference type="SAM" id="Phobius"/>
    </source>
</evidence>
<dbReference type="PANTHER" id="PTHR30329">
    <property type="entry name" value="STATOR ELEMENT OF FLAGELLAR MOTOR COMPLEX"/>
    <property type="match status" value="1"/>
</dbReference>
<feature type="domain" description="Motility protein B-like N-terminal" evidence="5">
    <location>
        <begin position="12"/>
        <end position="61"/>
    </location>
</feature>
<reference evidence="6" key="1">
    <citation type="submission" date="2018-01" db="EMBL/GenBank/DDBJ databases">
        <title>Genomic characterization of Leptospira inadai serogroup Lyme isolated from captured rat in Brazil and comparative analysis with human reference strain.</title>
        <authorList>
            <person name="Moreno L.Z."/>
            <person name="Loureiro A.P."/>
            <person name="Miraglia F."/>
            <person name="Kremer F.S."/>
            <person name="Eslabao M.R."/>
            <person name="Dellagostin O.A."/>
            <person name="Lilenbaum W."/>
            <person name="Moreno A.M."/>
        </authorList>
    </citation>
    <scope>NUCLEOTIDE SEQUENCE [LARGE SCALE GENOMIC DNA]</scope>
    <source>
        <strain evidence="6">M34/99</strain>
    </source>
</reference>
<evidence type="ECO:0000256" key="2">
    <source>
        <dbReference type="ARBA" id="ARBA00022692"/>
    </source>
</evidence>
<dbReference type="RefSeq" id="WP_010416932.1">
    <property type="nucleotide sequence ID" value="NZ_MCRM02000004.1"/>
</dbReference>
<keyword evidence="3 4" id="KW-0472">Membrane</keyword>
<proteinExistence type="predicted"/>
<dbReference type="Proteomes" id="UP000094669">
    <property type="component" value="Unassembled WGS sequence"/>
</dbReference>
<evidence type="ECO:0000256" key="1">
    <source>
        <dbReference type="ARBA" id="ARBA00004370"/>
    </source>
</evidence>
<keyword evidence="4" id="KW-1133">Transmembrane helix</keyword>
<dbReference type="EMBL" id="MCRM02000004">
    <property type="protein sequence ID" value="PNV76000.1"/>
    <property type="molecule type" value="Genomic_DNA"/>
</dbReference>
<name>A0ABX4YL48_9LEPT</name>